<keyword evidence="1" id="KW-0732">Signal</keyword>
<keyword evidence="3" id="KW-1185">Reference proteome</keyword>
<sequence length="169" mass="18708">MERPQLMNFLSSLSFSRLLLVMSAFSLGLTACSKDKKEDNLAFPDQRLVGVDRSATGGDDSLQGGVNAYLWRASVDTLAFMPFISADAVGGTIVTDWYQPVAANPERFQIICAILDRRLRSDSISVVVHRQVKENGQWVDAPVSPNTASDITSKIQVRARELRADKYKK</sequence>
<name>A0A251ZUX7_9PROT</name>
<accession>A0A251ZUX7</accession>
<comment type="caution">
    <text evidence="2">The sequence shown here is derived from an EMBL/GenBank/DDBJ whole genome shotgun (WGS) entry which is preliminary data.</text>
</comment>
<proteinExistence type="predicted"/>
<dbReference type="EMBL" id="JOPB01000006">
    <property type="protein sequence ID" value="OUI78464.1"/>
    <property type="molecule type" value="Genomic_DNA"/>
</dbReference>
<dbReference type="InterPro" id="IPR021959">
    <property type="entry name" value="DUF3576"/>
</dbReference>
<evidence type="ECO:0000256" key="1">
    <source>
        <dbReference type="SAM" id="SignalP"/>
    </source>
</evidence>
<feature type="signal peptide" evidence="1">
    <location>
        <begin position="1"/>
        <end position="26"/>
    </location>
</feature>
<evidence type="ECO:0000313" key="3">
    <source>
        <dbReference type="Proteomes" id="UP000194946"/>
    </source>
</evidence>
<dbReference type="PROSITE" id="PS51257">
    <property type="entry name" value="PROKAR_LIPOPROTEIN"/>
    <property type="match status" value="1"/>
</dbReference>
<dbReference type="Pfam" id="PF12100">
    <property type="entry name" value="DUF3576"/>
    <property type="match status" value="1"/>
</dbReference>
<gene>
    <name evidence="2" type="ORF">HK18_08050</name>
</gene>
<evidence type="ECO:0008006" key="4">
    <source>
        <dbReference type="Google" id="ProtNLM"/>
    </source>
</evidence>
<dbReference type="Proteomes" id="UP000194946">
    <property type="component" value="Unassembled WGS sequence"/>
</dbReference>
<organism evidence="2 3">
    <name type="scientific">Commensalibacter intestini</name>
    <dbReference type="NCBI Taxonomy" id="479936"/>
    <lineage>
        <taxon>Bacteria</taxon>
        <taxon>Pseudomonadati</taxon>
        <taxon>Pseudomonadota</taxon>
        <taxon>Alphaproteobacteria</taxon>
        <taxon>Acetobacterales</taxon>
        <taxon>Acetobacteraceae</taxon>
    </lineage>
</organism>
<evidence type="ECO:0000313" key="2">
    <source>
        <dbReference type="EMBL" id="OUI78464.1"/>
    </source>
</evidence>
<dbReference type="AlphaFoldDB" id="A0A251ZUX7"/>
<protein>
    <recommendedName>
        <fullName evidence="4">DUF3576 domain-containing protein</fullName>
    </recommendedName>
</protein>
<feature type="chain" id="PRO_5012242306" description="DUF3576 domain-containing protein" evidence="1">
    <location>
        <begin position="27"/>
        <end position="169"/>
    </location>
</feature>
<reference evidence="3" key="1">
    <citation type="submission" date="2014-06" db="EMBL/GenBank/DDBJ databases">
        <authorList>
            <person name="Winans N.J."/>
            <person name="Newell P.D."/>
            <person name="Douglas A.E."/>
        </authorList>
    </citation>
    <scope>NUCLEOTIDE SEQUENCE [LARGE SCALE GENOMIC DNA]</scope>
    <source>
        <strain evidence="3">DmL_052</strain>
    </source>
</reference>